<proteinExistence type="predicted"/>
<protein>
    <submittedName>
        <fullName evidence="2">Uncharacterized protein</fullName>
    </submittedName>
</protein>
<evidence type="ECO:0000313" key="2">
    <source>
        <dbReference type="EMBL" id="KAF6342995.1"/>
    </source>
</evidence>
<dbReference type="AlphaFoldDB" id="A0A7J7WZW9"/>
<organism evidence="2 3">
    <name type="scientific">Pipistrellus kuhlii</name>
    <name type="common">Kuhl's pipistrelle</name>
    <dbReference type="NCBI Taxonomy" id="59472"/>
    <lineage>
        <taxon>Eukaryota</taxon>
        <taxon>Metazoa</taxon>
        <taxon>Chordata</taxon>
        <taxon>Craniata</taxon>
        <taxon>Vertebrata</taxon>
        <taxon>Euteleostomi</taxon>
        <taxon>Mammalia</taxon>
        <taxon>Eutheria</taxon>
        <taxon>Laurasiatheria</taxon>
        <taxon>Chiroptera</taxon>
        <taxon>Yangochiroptera</taxon>
        <taxon>Vespertilionidae</taxon>
        <taxon>Pipistrellus</taxon>
    </lineage>
</organism>
<evidence type="ECO:0000313" key="3">
    <source>
        <dbReference type="Proteomes" id="UP000558488"/>
    </source>
</evidence>
<feature type="region of interest" description="Disordered" evidence="1">
    <location>
        <begin position="44"/>
        <end position="77"/>
    </location>
</feature>
<sequence>MRMLPVAALASQSCSCRTLRAPRSEAPLPQVLHTVLQALSWPPQALQKSQERAGGQAASEHLQDELGPHTNAWLPSKYPVSGDRGGGVGCFYLMSLNSVQFQEMLGVSALTTRKGNNLYWGPTMDQAPY</sequence>
<accession>A0A7J7WZW9</accession>
<dbReference type="EMBL" id="JACAGB010000009">
    <property type="protein sequence ID" value="KAF6342995.1"/>
    <property type="molecule type" value="Genomic_DNA"/>
</dbReference>
<gene>
    <name evidence="2" type="ORF">mPipKuh1_010726</name>
</gene>
<name>A0A7J7WZW9_PIPKU</name>
<reference evidence="2 3" key="1">
    <citation type="journal article" date="2020" name="Nature">
        <title>Six reference-quality genomes reveal evolution of bat adaptations.</title>
        <authorList>
            <person name="Jebb D."/>
            <person name="Huang Z."/>
            <person name="Pippel M."/>
            <person name="Hughes G.M."/>
            <person name="Lavrichenko K."/>
            <person name="Devanna P."/>
            <person name="Winkler S."/>
            <person name="Jermiin L.S."/>
            <person name="Skirmuntt E.C."/>
            <person name="Katzourakis A."/>
            <person name="Burkitt-Gray L."/>
            <person name="Ray D.A."/>
            <person name="Sullivan K.A.M."/>
            <person name="Roscito J.G."/>
            <person name="Kirilenko B.M."/>
            <person name="Davalos L.M."/>
            <person name="Corthals A.P."/>
            <person name="Power M.L."/>
            <person name="Jones G."/>
            <person name="Ransome R.D."/>
            <person name="Dechmann D.K.N."/>
            <person name="Locatelli A.G."/>
            <person name="Puechmaille S.J."/>
            <person name="Fedrigo O."/>
            <person name="Jarvis E.D."/>
            <person name="Hiller M."/>
            <person name="Vernes S.C."/>
            <person name="Myers E.W."/>
            <person name="Teeling E.C."/>
        </authorList>
    </citation>
    <scope>NUCLEOTIDE SEQUENCE [LARGE SCALE GENOMIC DNA]</scope>
    <source>
        <strain evidence="2">MPipKuh1</strain>
        <tissue evidence="2">Flight muscle</tissue>
    </source>
</reference>
<comment type="caution">
    <text evidence="2">The sequence shown here is derived from an EMBL/GenBank/DDBJ whole genome shotgun (WGS) entry which is preliminary data.</text>
</comment>
<keyword evidence="3" id="KW-1185">Reference proteome</keyword>
<evidence type="ECO:0000256" key="1">
    <source>
        <dbReference type="SAM" id="MobiDB-lite"/>
    </source>
</evidence>
<dbReference type="Proteomes" id="UP000558488">
    <property type="component" value="Unassembled WGS sequence"/>
</dbReference>